<organism evidence="2 4">
    <name type="scientific">Vibrio owensii</name>
    <dbReference type="NCBI Taxonomy" id="696485"/>
    <lineage>
        <taxon>Bacteria</taxon>
        <taxon>Pseudomonadati</taxon>
        <taxon>Pseudomonadota</taxon>
        <taxon>Gammaproteobacteria</taxon>
        <taxon>Vibrionales</taxon>
        <taxon>Vibrionaceae</taxon>
        <taxon>Vibrio</taxon>
    </lineage>
</organism>
<keyword evidence="3" id="KW-1185">Reference proteome</keyword>
<protein>
    <submittedName>
        <fullName evidence="2">Leucine-rich repeat protein</fullName>
    </submittedName>
</protein>
<evidence type="ECO:0000313" key="4">
    <source>
        <dbReference type="Proteomes" id="UP000390336"/>
    </source>
</evidence>
<dbReference type="EMBL" id="CP033137">
    <property type="protein sequence ID" value="AYO14230.1"/>
    <property type="molecule type" value="Genomic_DNA"/>
</dbReference>
<name>A0AAP9GBG3_9VIBR</name>
<dbReference type="InterPro" id="IPR026906">
    <property type="entry name" value="LRR_5"/>
</dbReference>
<evidence type="ECO:0000313" key="3">
    <source>
        <dbReference type="Proteomes" id="UP000272136"/>
    </source>
</evidence>
<dbReference type="EMBL" id="CP045859">
    <property type="protein sequence ID" value="QGH46895.1"/>
    <property type="molecule type" value="Genomic_DNA"/>
</dbReference>
<gene>
    <name evidence="2" type="ORF">APZ19_07310</name>
    <name evidence="1" type="ORF">D0812_07345</name>
</gene>
<sequence>MTTHTLEVNDVKFDKETGTIVSYEADYRDIEIPSHFDNVEVRIIGRNAFCHNWITNIILPNTLQRLDYGALSMNFITHIVVPESVEFIGEYALYMEDAEIKVDILNENADVDYCAIHSPEYLDELEEEDEL</sequence>
<dbReference type="InterPro" id="IPR032675">
    <property type="entry name" value="LRR_dom_sf"/>
</dbReference>
<dbReference type="AlphaFoldDB" id="A0AAP9GBG3"/>
<accession>A0AAP9GBG3</accession>
<dbReference type="RefSeq" id="WP_054824882.1">
    <property type="nucleotide sequence ID" value="NZ_CP033137.1"/>
</dbReference>
<dbReference type="Proteomes" id="UP000272136">
    <property type="component" value="Chromosome 1"/>
</dbReference>
<evidence type="ECO:0000313" key="2">
    <source>
        <dbReference type="EMBL" id="QGH46895.1"/>
    </source>
</evidence>
<dbReference type="Proteomes" id="UP000390336">
    <property type="component" value="Chromosome 1"/>
</dbReference>
<dbReference type="Gene3D" id="3.80.10.10">
    <property type="entry name" value="Ribonuclease Inhibitor"/>
    <property type="match status" value="1"/>
</dbReference>
<reference evidence="1 3" key="2">
    <citation type="submission" date="2018-10" db="EMBL/GenBank/DDBJ databases">
        <title>Whole Genome of Vibrio owensii strain 170502, isolated from Acute Hepatopancreatic Necrosis Disease (AHPND) shrimp.</title>
        <authorList>
            <person name="Yan M."/>
            <person name="Wang X."/>
            <person name="Wang Y."/>
        </authorList>
    </citation>
    <scope>NUCLEOTIDE SEQUENCE [LARGE SCALE GENOMIC DNA]</scope>
    <source>
        <strain evidence="1 3">1700302</strain>
    </source>
</reference>
<proteinExistence type="predicted"/>
<reference evidence="2" key="3">
    <citation type="submission" date="2019-11" db="EMBL/GenBank/DDBJ databases">
        <title>Complete genome sequence of Vibrio owensii SH-14 isolated from shrimp with acute hepatopancreatic necrosis diease.</title>
        <authorList>
            <person name="Liang X."/>
            <person name="Wang Y."/>
        </authorList>
    </citation>
    <scope>NUCLEOTIDE SEQUENCE</scope>
    <source>
        <strain evidence="2">SH14</strain>
    </source>
</reference>
<dbReference type="Pfam" id="PF13306">
    <property type="entry name" value="LRR_5"/>
    <property type="match status" value="1"/>
</dbReference>
<reference evidence="2 4" key="1">
    <citation type="journal article" date="2015" name="Genome Announc.">
        <title>Draft Genome Sequence of Vibrio owensii Strain SH-14, Which Causes Shrimp Acute Hepatopancreatic Necrosis Disease.</title>
        <authorList>
            <person name="Liu L."/>
            <person name="Xiao J."/>
            <person name="Xia X."/>
            <person name="Pan Y."/>
            <person name="Yan S."/>
            <person name="Wang Y."/>
        </authorList>
    </citation>
    <scope>NUCLEOTIDE SEQUENCE [LARGE SCALE GENOMIC DNA]</scope>
    <source>
        <strain evidence="2 4">SH14</strain>
    </source>
</reference>
<evidence type="ECO:0000313" key="1">
    <source>
        <dbReference type="EMBL" id="AYO14230.1"/>
    </source>
</evidence>